<keyword evidence="2" id="KW-0645">Protease</keyword>
<evidence type="ECO:0000256" key="6">
    <source>
        <dbReference type="ARBA" id="ARBA00022833"/>
    </source>
</evidence>
<dbReference type="InterPro" id="IPR006564">
    <property type="entry name" value="Znf_PMZ"/>
</dbReference>
<keyword evidence="6" id="KW-0862">Zinc</keyword>
<comment type="caution">
    <text evidence="11">The sequence shown here is derived from an EMBL/GenBank/DDBJ whole genome shotgun (WGS) entry which is preliminary data.</text>
</comment>
<dbReference type="GO" id="GO:0008270">
    <property type="term" value="F:zinc ion binding"/>
    <property type="evidence" value="ECO:0007669"/>
    <property type="project" value="UniProtKB-KW"/>
</dbReference>
<dbReference type="PANTHER" id="PTHR34835:SF90">
    <property type="entry name" value="AMINOTRANSFERASE-LIKE PLANT MOBILE DOMAIN-CONTAINING PROTEIN"/>
    <property type="match status" value="1"/>
</dbReference>
<gene>
    <name evidence="11" type="ORF">CK203_038246</name>
</gene>
<evidence type="ECO:0000256" key="8">
    <source>
        <dbReference type="SAM" id="MobiDB-lite"/>
    </source>
</evidence>
<protein>
    <recommendedName>
        <fullName evidence="13">Ubiquitin-like protease family profile domain-containing protein</fullName>
    </recommendedName>
</protein>
<organism evidence="11 12">
    <name type="scientific">Vitis vinifera</name>
    <name type="common">Grape</name>
    <dbReference type="NCBI Taxonomy" id="29760"/>
    <lineage>
        <taxon>Eukaryota</taxon>
        <taxon>Viridiplantae</taxon>
        <taxon>Streptophyta</taxon>
        <taxon>Embryophyta</taxon>
        <taxon>Tracheophyta</taxon>
        <taxon>Spermatophyta</taxon>
        <taxon>Magnoliopsida</taxon>
        <taxon>eudicotyledons</taxon>
        <taxon>Gunneridae</taxon>
        <taxon>Pentapetalae</taxon>
        <taxon>rosids</taxon>
        <taxon>Vitales</taxon>
        <taxon>Vitaceae</taxon>
        <taxon>Viteae</taxon>
        <taxon>Vitis</taxon>
    </lineage>
</organism>
<evidence type="ECO:0000313" key="11">
    <source>
        <dbReference type="EMBL" id="RVW94125.1"/>
    </source>
</evidence>
<dbReference type="InterPro" id="IPR007527">
    <property type="entry name" value="Znf_SWIM"/>
</dbReference>
<dbReference type="EMBL" id="QGNW01000124">
    <property type="protein sequence ID" value="RVW94125.1"/>
    <property type="molecule type" value="Genomic_DNA"/>
</dbReference>
<dbReference type="SUPFAM" id="SSF54001">
    <property type="entry name" value="Cysteine proteinases"/>
    <property type="match status" value="1"/>
</dbReference>
<sequence>MSNIMRSGPISVLPYLGGTFKVFTGEVYLVVDMNQRTCTCMTWQMSGLPCAHVCAVIRTLRHDVYDYIDPCFHVSMQDLIYSGQFQPLPTHNMPKLCDDRGYVIDCAGNSFPACQPPHFLQVIINCYNMHFQVPVLPRLNLTTIISFFYGHYGGDAFFLSTRLYTRCSSSRFLKLCNRLPPEKLDVVRDLQFGGLLHLNCKEIRHNIYTWLIAHFNVGYKRIEITSHRRYDLTAADVGLVFGLPTIGRILHIATTPSDHPFGILNTCEERLLNLPIGEEFRRCFIYYACATLLAPPQGLMDAKTCGIPSMKMVSEMMLIGANLLLTSLWRLHYVMKFKIPSVHVPMTVPLLSAWSDELIKERLSAEISEFGSFGHGEAFDESSPPRTHVKDDSGPTSSNEILDKYYAAERQINSYQKGIQHQLGIMRGLIQRLDARRKRSVPSPTAGHSGYAADDFPDAEHDSPAARYDMPIHCTEEVPDTPIRHPPIIVDDEVVVLDPLPLRSMTVARSHSIGRQRRVHRMAPNVLSPFIAQTQTRHSAIKMDLKAATATVFDGDLEPRHVISYTTPISSVSTCNKWYYPNIYGFVGSEELVSMHDTSLTKGNLASFQGDCWIGNDVVDAFCRMLQFDDESRTKLFLSPYIADMVIRSNAKHLTHDAIVARFDPYMYAFDGSYQNVTQVYLPVLFKNHWTLYVYDLHNKRIQLLDSRPGRKRSCMSGIQQKLAKVVLLLVANKKEMVAVDLNMYSFVMPDIPCQPNDNDCGVFIMKFMDNWSNGGLSKSIDVAKMKKYRLKLLGRLLLSSHNAHRHRFMAV</sequence>
<dbReference type="InterPro" id="IPR003653">
    <property type="entry name" value="Peptidase_C48_C"/>
</dbReference>
<dbReference type="PROSITE" id="PS50966">
    <property type="entry name" value="ZF_SWIM"/>
    <property type="match status" value="1"/>
</dbReference>
<evidence type="ECO:0000256" key="3">
    <source>
        <dbReference type="ARBA" id="ARBA00022723"/>
    </source>
</evidence>
<dbReference type="GO" id="GO:0006508">
    <property type="term" value="P:proteolysis"/>
    <property type="evidence" value="ECO:0007669"/>
    <property type="project" value="UniProtKB-KW"/>
</dbReference>
<evidence type="ECO:0000256" key="2">
    <source>
        <dbReference type="ARBA" id="ARBA00022670"/>
    </source>
</evidence>
<comment type="similarity">
    <text evidence="1">Belongs to the peptidase C48 family.</text>
</comment>
<name>A0A438IBP8_VITVI</name>
<evidence type="ECO:0000256" key="7">
    <source>
        <dbReference type="PROSITE-ProRule" id="PRU00325"/>
    </source>
</evidence>
<accession>A0A438IBP8</accession>
<evidence type="ECO:0000259" key="9">
    <source>
        <dbReference type="PROSITE" id="PS50600"/>
    </source>
</evidence>
<keyword evidence="4 7" id="KW-0863">Zinc-finger</keyword>
<dbReference type="GO" id="GO:0008234">
    <property type="term" value="F:cysteine-type peptidase activity"/>
    <property type="evidence" value="ECO:0007669"/>
    <property type="project" value="InterPro"/>
</dbReference>
<dbReference type="AlphaFoldDB" id="A0A438IBP8"/>
<keyword evidence="3" id="KW-0479">Metal-binding</keyword>
<dbReference type="PANTHER" id="PTHR34835">
    <property type="entry name" value="OS07G0283600 PROTEIN-RELATED"/>
    <property type="match status" value="1"/>
</dbReference>
<evidence type="ECO:0000256" key="4">
    <source>
        <dbReference type="ARBA" id="ARBA00022771"/>
    </source>
</evidence>
<evidence type="ECO:0000259" key="10">
    <source>
        <dbReference type="PROSITE" id="PS50966"/>
    </source>
</evidence>
<evidence type="ECO:0000256" key="5">
    <source>
        <dbReference type="ARBA" id="ARBA00022801"/>
    </source>
</evidence>
<dbReference type="Gene3D" id="3.40.395.10">
    <property type="entry name" value="Adenoviral Proteinase, Chain A"/>
    <property type="match status" value="1"/>
</dbReference>
<dbReference type="Pfam" id="PF04434">
    <property type="entry name" value="SWIM"/>
    <property type="match status" value="1"/>
</dbReference>
<feature type="domain" description="Ubiquitin-like protease family profile" evidence="9">
    <location>
        <begin position="598"/>
        <end position="772"/>
    </location>
</feature>
<proteinExistence type="inferred from homology"/>
<dbReference type="InterPro" id="IPR038765">
    <property type="entry name" value="Papain-like_cys_pep_sf"/>
</dbReference>
<dbReference type="PROSITE" id="PS50600">
    <property type="entry name" value="ULP_PROTEASE"/>
    <property type="match status" value="1"/>
</dbReference>
<feature type="domain" description="SWIM-type" evidence="10">
    <location>
        <begin position="23"/>
        <end position="61"/>
    </location>
</feature>
<evidence type="ECO:0008006" key="13">
    <source>
        <dbReference type="Google" id="ProtNLM"/>
    </source>
</evidence>
<feature type="region of interest" description="Disordered" evidence="8">
    <location>
        <begin position="376"/>
        <end position="397"/>
    </location>
</feature>
<dbReference type="Proteomes" id="UP000288805">
    <property type="component" value="Unassembled WGS sequence"/>
</dbReference>
<evidence type="ECO:0000256" key="1">
    <source>
        <dbReference type="ARBA" id="ARBA00005234"/>
    </source>
</evidence>
<evidence type="ECO:0000313" key="12">
    <source>
        <dbReference type="Proteomes" id="UP000288805"/>
    </source>
</evidence>
<reference evidence="11 12" key="1">
    <citation type="journal article" date="2018" name="PLoS Genet.">
        <title>Population sequencing reveals clonal diversity and ancestral inbreeding in the grapevine cultivar Chardonnay.</title>
        <authorList>
            <person name="Roach M.J."/>
            <person name="Johnson D.L."/>
            <person name="Bohlmann J."/>
            <person name="van Vuuren H.J."/>
            <person name="Jones S.J."/>
            <person name="Pretorius I.S."/>
            <person name="Schmidt S.A."/>
            <person name="Borneman A.R."/>
        </authorList>
    </citation>
    <scope>NUCLEOTIDE SEQUENCE [LARGE SCALE GENOMIC DNA]</scope>
    <source>
        <strain evidence="12">cv. Chardonnay</strain>
        <tissue evidence="11">Leaf</tissue>
    </source>
</reference>
<dbReference type="Pfam" id="PF02902">
    <property type="entry name" value="Peptidase_C48"/>
    <property type="match status" value="1"/>
</dbReference>
<keyword evidence="5" id="KW-0378">Hydrolase</keyword>
<dbReference type="SMART" id="SM00575">
    <property type="entry name" value="ZnF_PMZ"/>
    <property type="match status" value="1"/>
</dbReference>